<protein>
    <submittedName>
        <fullName evidence="2">Uncharacterized protein</fullName>
    </submittedName>
</protein>
<comment type="caution">
    <text evidence="2">The sequence shown here is derived from an EMBL/GenBank/DDBJ whole genome shotgun (WGS) entry which is preliminary data.</text>
</comment>
<keyword evidence="1" id="KW-0732">Signal</keyword>
<feature type="chain" id="PRO_5008913971" evidence="1">
    <location>
        <begin position="25"/>
        <end position="259"/>
    </location>
</feature>
<dbReference type="EMBL" id="JROU02001717">
    <property type="protein sequence ID" value="OEH75472.1"/>
    <property type="molecule type" value="Genomic_DNA"/>
</dbReference>
<evidence type="ECO:0000313" key="2">
    <source>
        <dbReference type="EMBL" id="OEH75472.1"/>
    </source>
</evidence>
<feature type="signal peptide" evidence="1">
    <location>
        <begin position="1"/>
        <end position="24"/>
    </location>
</feature>
<dbReference type="Proteomes" id="UP000095192">
    <property type="component" value="Unassembled WGS sequence"/>
</dbReference>
<dbReference type="VEuPathDB" id="ToxoDB:cyc_02026"/>
<keyword evidence="3" id="KW-1185">Reference proteome</keyword>
<dbReference type="AlphaFoldDB" id="A0A1D3CWB0"/>
<dbReference type="InParanoid" id="A0A1D3CWB0"/>
<gene>
    <name evidence="2" type="ORF">cyc_02026</name>
</gene>
<evidence type="ECO:0000313" key="3">
    <source>
        <dbReference type="Proteomes" id="UP000095192"/>
    </source>
</evidence>
<sequence>MMRRLASRCLHLWILCSWLGTFHGVVTLPSKGVWNKPQDSQNLVETEEVETASEGFSLSGVSGGPQINFWEKKPTSGCMLTSSLGQKFGPFPALLTLNSAMQVVAFEPVYVEDLCTLNPNSSAPLHVVCPKGGSAQAGGAQRTGDNAVSRPVPDLTYRLSLAEIPIEGILPSLVATSIKTFVAKKAMKGTNQVASLFKWLTAQKKENASYTLTCEDGSITQANPEFSYTSFWGDLLLAAYELNDFQRSTIPKFSKEQAP</sequence>
<accession>A0A1D3CWB0</accession>
<organism evidence="2 3">
    <name type="scientific">Cyclospora cayetanensis</name>
    <dbReference type="NCBI Taxonomy" id="88456"/>
    <lineage>
        <taxon>Eukaryota</taxon>
        <taxon>Sar</taxon>
        <taxon>Alveolata</taxon>
        <taxon>Apicomplexa</taxon>
        <taxon>Conoidasida</taxon>
        <taxon>Coccidia</taxon>
        <taxon>Eucoccidiorida</taxon>
        <taxon>Eimeriorina</taxon>
        <taxon>Eimeriidae</taxon>
        <taxon>Cyclospora</taxon>
    </lineage>
</organism>
<evidence type="ECO:0000256" key="1">
    <source>
        <dbReference type="SAM" id="SignalP"/>
    </source>
</evidence>
<proteinExistence type="predicted"/>
<reference evidence="2 3" key="1">
    <citation type="journal article" date="2016" name="BMC Genomics">
        <title>Comparative genomics reveals Cyclospora cayetanensis possesses coccidia-like metabolism and invasion components but unique surface antigens.</title>
        <authorList>
            <person name="Liu S."/>
            <person name="Wang L."/>
            <person name="Zheng H."/>
            <person name="Xu Z."/>
            <person name="Roellig D.M."/>
            <person name="Li N."/>
            <person name="Frace M.A."/>
            <person name="Tang K."/>
            <person name="Arrowood M.J."/>
            <person name="Moss D.M."/>
            <person name="Zhang L."/>
            <person name="Feng Y."/>
            <person name="Xiao L."/>
        </authorList>
    </citation>
    <scope>NUCLEOTIDE SEQUENCE [LARGE SCALE GENOMIC DNA]</scope>
    <source>
        <strain evidence="2 3">CHN_HEN01</strain>
    </source>
</reference>
<name>A0A1D3CWB0_9EIME</name>